<evidence type="ECO:0000256" key="2">
    <source>
        <dbReference type="ARBA" id="ARBA00022475"/>
    </source>
</evidence>
<keyword evidence="5 6" id="KW-0472">Membrane</keyword>
<dbReference type="InterPro" id="IPR014710">
    <property type="entry name" value="RmlC-like_jellyroll"/>
</dbReference>
<dbReference type="Pfam" id="PF00027">
    <property type="entry name" value="cNMP_binding"/>
    <property type="match status" value="1"/>
</dbReference>
<dbReference type="Gene3D" id="2.60.120.10">
    <property type="entry name" value="Jelly Rolls"/>
    <property type="match status" value="1"/>
</dbReference>
<feature type="transmembrane region" description="Helical" evidence="6">
    <location>
        <begin position="101"/>
        <end position="119"/>
    </location>
</feature>
<dbReference type="InterPro" id="IPR018490">
    <property type="entry name" value="cNMP-bd_dom_sf"/>
</dbReference>
<feature type="transmembrane region" description="Helical" evidence="6">
    <location>
        <begin position="309"/>
        <end position="331"/>
    </location>
</feature>
<feature type="transmembrane region" description="Helical" evidence="6">
    <location>
        <begin position="12"/>
        <end position="37"/>
    </location>
</feature>
<dbReference type="PANTHER" id="PTHR23513:SF6">
    <property type="entry name" value="MAJOR FACILITATOR SUPERFAMILY ASSOCIATED DOMAIN-CONTAINING PROTEIN"/>
    <property type="match status" value="1"/>
</dbReference>
<dbReference type="InterPro" id="IPR036259">
    <property type="entry name" value="MFS_trans_sf"/>
</dbReference>
<dbReference type="SMART" id="SM00100">
    <property type="entry name" value="cNMP"/>
    <property type="match status" value="1"/>
</dbReference>
<feature type="transmembrane region" description="Helical" evidence="6">
    <location>
        <begin position="343"/>
        <end position="366"/>
    </location>
</feature>
<evidence type="ECO:0000313" key="9">
    <source>
        <dbReference type="Proteomes" id="UP001500575"/>
    </source>
</evidence>
<keyword evidence="2" id="KW-1003">Cell membrane</keyword>
<accession>A0ABN2Y887</accession>
<proteinExistence type="predicted"/>
<evidence type="ECO:0000256" key="6">
    <source>
        <dbReference type="SAM" id="Phobius"/>
    </source>
</evidence>
<evidence type="ECO:0000259" key="7">
    <source>
        <dbReference type="PROSITE" id="PS50042"/>
    </source>
</evidence>
<feature type="transmembrane region" description="Helical" evidence="6">
    <location>
        <begin position="219"/>
        <end position="245"/>
    </location>
</feature>
<feature type="transmembrane region" description="Helical" evidence="6">
    <location>
        <begin position="257"/>
        <end position="278"/>
    </location>
</feature>
<comment type="caution">
    <text evidence="8">The sequence shown here is derived from an EMBL/GenBank/DDBJ whole genome shotgun (WGS) entry which is preliminary data.</text>
</comment>
<dbReference type="Pfam" id="PF07690">
    <property type="entry name" value="MFS_1"/>
    <property type="match status" value="1"/>
</dbReference>
<dbReference type="EMBL" id="BAAAQQ010000011">
    <property type="protein sequence ID" value="GAA2122877.1"/>
    <property type="molecule type" value="Genomic_DNA"/>
</dbReference>
<evidence type="ECO:0000256" key="4">
    <source>
        <dbReference type="ARBA" id="ARBA00022989"/>
    </source>
</evidence>
<keyword evidence="4 6" id="KW-1133">Transmembrane helix</keyword>
<protein>
    <recommendedName>
        <fullName evidence="7">Cyclic nucleotide-binding domain-containing protein</fullName>
    </recommendedName>
</protein>
<dbReference type="PANTHER" id="PTHR23513">
    <property type="entry name" value="INTEGRAL MEMBRANE EFFLUX PROTEIN-RELATED"/>
    <property type="match status" value="1"/>
</dbReference>
<dbReference type="Gene3D" id="1.20.1250.20">
    <property type="entry name" value="MFS general substrate transporter like domains"/>
    <property type="match status" value="2"/>
</dbReference>
<feature type="domain" description="Cyclic nucleotide-binding" evidence="7">
    <location>
        <begin position="415"/>
        <end position="509"/>
    </location>
</feature>
<keyword evidence="3 6" id="KW-0812">Transmembrane</keyword>
<dbReference type="InterPro" id="IPR011701">
    <property type="entry name" value="MFS"/>
</dbReference>
<dbReference type="InterPro" id="IPR000595">
    <property type="entry name" value="cNMP-bd_dom"/>
</dbReference>
<evidence type="ECO:0000256" key="3">
    <source>
        <dbReference type="ARBA" id="ARBA00022692"/>
    </source>
</evidence>
<evidence type="ECO:0000256" key="5">
    <source>
        <dbReference type="ARBA" id="ARBA00023136"/>
    </source>
</evidence>
<feature type="transmembrane region" description="Helical" evidence="6">
    <location>
        <begin position="372"/>
        <end position="390"/>
    </location>
</feature>
<sequence>MNLRLLRNGALVRALLSFGAAYTAEWAFTVALTLVAFADGGAFAAGLVGMLRLLPSAVLAPVISVYADRLPRERVLMASSLVRGLATLACGPALIWGWSTAVVYVLAIVSTVAFTPFRASHSALMPSLCRTPDELTSVNVVRGALDSVSVVLGPLVAAVLVAVGDVSSVFVFAGVCGLLSAVLLLGLSYERLAVKEHPQRHLVGEIREGLHAIKAYDGVATVVGFVALQCVIRGAFSVFVVVLAIDLLNGNDAAVGVLQGAVGVGAIVGSVVCSKLVGSRRMTRWLAVGVSLWGLPLAVMGLVPQYVVALSIACVIGVGNALVDVTAFTLLARMVPDSVMARVFGLLESFGALAVAVGSLGAPVLIALLGPRAALVAFGALAPVVGLLWWRRLTSIDASVAVRTDAIELLRQVPMLRPLPVPVIERLAIAVDHAVVAEGANVFAAGDAGDCFYVVASGTVEVLDDAELVRTMGHGEGFGEIALLGGTTRTMTVRAAEPVDLYAISADEFLAAVTAIGESRSAADAARSAYLSFAPGAAIDSTTDSTTDAA</sequence>
<dbReference type="RefSeq" id="WP_344303389.1">
    <property type="nucleotide sequence ID" value="NZ_BAAAQQ010000011.1"/>
</dbReference>
<feature type="transmembrane region" description="Helical" evidence="6">
    <location>
        <begin position="169"/>
        <end position="189"/>
    </location>
</feature>
<comment type="subcellular location">
    <subcellularLocation>
        <location evidence="1">Cell membrane</location>
        <topology evidence="1">Multi-pass membrane protein</topology>
    </subcellularLocation>
</comment>
<dbReference type="Proteomes" id="UP001500575">
    <property type="component" value="Unassembled WGS sequence"/>
</dbReference>
<dbReference type="PROSITE" id="PS50042">
    <property type="entry name" value="CNMP_BINDING_3"/>
    <property type="match status" value="1"/>
</dbReference>
<dbReference type="CDD" id="cd00038">
    <property type="entry name" value="CAP_ED"/>
    <property type="match status" value="1"/>
</dbReference>
<name>A0ABN2Y887_9ACTN</name>
<evidence type="ECO:0000313" key="8">
    <source>
        <dbReference type="EMBL" id="GAA2122877.1"/>
    </source>
</evidence>
<keyword evidence="9" id="KW-1185">Reference proteome</keyword>
<dbReference type="SUPFAM" id="SSF51206">
    <property type="entry name" value="cAMP-binding domain-like"/>
    <property type="match status" value="1"/>
</dbReference>
<organism evidence="8 9">
    <name type="scientific">Nocardioides bigeumensis</name>
    <dbReference type="NCBI Taxonomy" id="433657"/>
    <lineage>
        <taxon>Bacteria</taxon>
        <taxon>Bacillati</taxon>
        <taxon>Actinomycetota</taxon>
        <taxon>Actinomycetes</taxon>
        <taxon>Propionibacteriales</taxon>
        <taxon>Nocardioidaceae</taxon>
        <taxon>Nocardioides</taxon>
    </lineage>
</organism>
<dbReference type="SUPFAM" id="SSF103473">
    <property type="entry name" value="MFS general substrate transporter"/>
    <property type="match status" value="1"/>
</dbReference>
<feature type="transmembrane region" description="Helical" evidence="6">
    <location>
        <begin position="43"/>
        <end position="63"/>
    </location>
</feature>
<evidence type="ECO:0000256" key="1">
    <source>
        <dbReference type="ARBA" id="ARBA00004651"/>
    </source>
</evidence>
<feature type="transmembrane region" description="Helical" evidence="6">
    <location>
        <begin position="285"/>
        <end position="303"/>
    </location>
</feature>
<dbReference type="CDD" id="cd06173">
    <property type="entry name" value="MFS_MefA_like"/>
    <property type="match status" value="1"/>
</dbReference>
<reference evidence="8 9" key="1">
    <citation type="journal article" date="2019" name="Int. J. Syst. Evol. Microbiol.">
        <title>The Global Catalogue of Microorganisms (GCM) 10K type strain sequencing project: providing services to taxonomists for standard genome sequencing and annotation.</title>
        <authorList>
            <consortium name="The Broad Institute Genomics Platform"/>
            <consortium name="The Broad Institute Genome Sequencing Center for Infectious Disease"/>
            <person name="Wu L."/>
            <person name="Ma J."/>
        </authorList>
    </citation>
    <scope>NUCLEOTIDE SEQUENCE [LARGE SCALE GENOMIC DNA]</scope>
    <source>
        <strain evidence="8 9">JCM 16021</strain>
    </source>
</reference>
<gene>
    <name evidence="8" type="ORF">GCM10009843_18240</name>
</gene>